<evidence type="ECO:0000313" key="2">
    <source>
        <dbReference type="Proteomes" id="UP001217178"/>
    </source>
</evidence>
<comment type="caution">
    <text evidence="1">The sequence shown here is derived from an EMBL/GenBank/DDBJ whole genome shotgun (WGS) entry which is preliminary data.</text>
</comment>
<sequence>MRADLFQQLLSGVKEMVAIENGELQPEPSRVHRHVVPDADFELTKNRFKVAKNLKKK</sequence>
<evidence type="ECO:0008006" key="3">
    <source>
        <dbReference type="Google" id="ProtNLM"/>
    </source>
</evidence>
<dbReference type="RefSeq" id="WP_273556800.1">
    <property type="nucleotide sequence ID" value="NZ_JAQRFI010000106.1"/>
</dbReference>
<dbReference type="EMBL" id="JAQRFI010000106">
    <property type="protein sequence ID" value="MDC9591586.1"/>
    <property type="molecule type" value="Genomic_DNA"/>
</dbReference>
<proteinExistence type="predicted"/>
<keyword evidence="2" id="KW-1185">Reference proteome</keyword>
<evidence type="ECO:0000313" key="1">
    <source>
        <dbReference type="EMBL" id="MDC9591586.1"/>
    </source>
</evidence>
<reference evidence="1 2" key="1">
    <citation type="submission" date="2023-02" db="EMBL/GenBank/DDBJ databases">
        <title>Entomopathogenic bacteria.</title>
        <authorList>
            <person name="Machado R.A."/>
        </authorList>
    </citation>
    <scope>NUCLEOTIDE SEQUENCE [LARGE SCALE GENOMIC DNA]</scope>
    <source>
        <strain evidence="1 2">XENO-10</strain>
    </source>
</reference>
<organism evidence="1 2">
    <name type="scientific">Xenorhabdus yunnanensis</name>
    <dbReference type="NCBI Taxonomy" id="3025878"/>
    <lineage>
        <taxon>Bacteria</taxon>
        <taxon>Pseudomonadati</taxon>
        <taxon>Pseudomonadota</taxon>
        <taxon>Gammaproteobacteria</taxon>
        <taxon>Enterobacterales</taxon>
        <taxon>Morganellaceae</taxon>
        <taxon>Xenorhabdus</taxon>
    </lineage>
</organism>
<accession>A0ABT5LMB5</accession>
<dbReference type="Proteomes" id="UP001217178">
    <property type="component" value="Unassembled WGS sequence"/>
</dbReference>
<gene>
    <name evidence="1" type="ORF">PSI23_20460</name>
</gene>
<protein>
    <recommendedName>
        <fullName evidence="3">Transcriptional regulator</fullName>
    </recommendedName>
</protein>
<name>A0ABT5LMB5_9GAMM</name>